<proteinExistence type="predicted"/>
<dbReference type="EMBL" id="KX925554">
    <property type="protein sequence ID" value="APC46382.1"/>
    <property type="molecule type" value="Genomic_DNA"/>
</dbReference>
<accession>A0A1J0GW30</accession>
<feature type="compositionally biased region" description="Low complexity" evidence="1">
    <location>
        <begin position="196"/>
        <end position="208"/>
    </location>
</feature>
<reference evidence="2 3" key="1">
    <citation type="submission" date="2016-09" db="EMBL/GenBank/DDBJ databases">
        <title>Complete Genome Sequence of Streptomyces 5a phage BRock.</title>
        <authorList>
            <person name="Crossman A."/>
            <person name="Baron S."/>
            <person name="Jamdagni P."/>
            <person name="Khatri P."/>
            <person name="Sharma D."/>
            <person name="Pandey M."/>
            <person name="Goyal S."/>
            <person name="Kumar S."/>
            <person name="Phogat A."/>
            <person name="Chawla G."/>
            <person name="Pasricha M."/>
            <person name="Gupta K."/>
            <person name="Bazzad D."/>
            <person name="Aggarwal V."/>
            <person name="Poughat A."/>
            <person name="Singh K."/>
            <person name="Rana P."/>
            <person name="Gautam R."/>
            <person name="Sharma V."/>
            <person name="Tyagi D."/>
            <person name="Shahi A."/>
            <person name="Jangra N."/>
            <person name="Malik M."/>
            <person name="Sidhu P.K."/>
            <person name="Malik S."/>
            <person name="Ghalyan Y."/>
            <person name="Sharma S.S."/>
            <person name="Malik A."/>
            <person name="Chuttani R."/>
            <person name="Bamal N."/>
            <person name="Bhadula D."/>
            <person name="Batra A."/>
            <person name="Temple L."/>
            <person name="Nehra K."/>
        </authorList>
    </citation>
    <scope>NUCLEOTIDE SEQUENCE [LARGE SCALE GENOMIC DNA]</scope>
</reference>
<keyword evidence="3" id="KW-1185">Reference proteome</keyword>
<dbReference type="GeneID" id="55601534"/>
<evidence type="ECO:0000313" key="2">
    <source>
        <dbReference type="EMBL" id="APC46382.1"/>
    </source>
</evidence>
<dbReference type="KEGG" id="vg:55601534"/>
<dbReference type="Proteomes" id="UP000224898">
    <property type="component" value="Segment"/>
</dbReference>
<organism evidence="2 3">
    <name type="scientific">Streptomyces phage BRock</name>
    <dbReference type="NCBI Taxonomy" id="1913591"/>
    <lineage>
        <taxon>Viruses</taxon>
        <taxon>Duplodnaviria</taxon>
        <taxon>Heunggongvirae</taxon>
        <taxon>Uroviricota</taxon>
        <taxon>Caudoviricetes</taxon>
        <taxon>Borockvirus</taxon>
        <taxon>Borockvirus brock</taxon>
    </lineage>
</organism>
<evidence type="ECO:0000313" key="3">
    <source>
        <dbReference type="Proteomes" id="UP000224898"/>
    </source>
</evidence>
<sequence>MGQDFNKDLALLITGSGNTTLANVIDLLEDYVFGADLESREVKLLVPFDGTGGKGMDVVLNQWAVGQDRQNPDWDIYAFVEPEMGHRSVASSKEVFQVDKGDALGDAMSYLVDLQKNGHEVAAVVLYDESNPEDIARVGDLKNYNSVTVLNLSEGLVDSFPGFKTTDEILKEEREREEFETKEKIRIAAEKEQEAAAKAAEAPAAKKATAPRKRVAKKAAAPVETSHEEKVTTAAKRVSRVSKGLNEKLAPEDGVRSVDELMAELEAEKLLARQGEPDVEEPEHKVGDTVVVAGIPFTKHSELPSELEPVKTLPSPAPVPDVWSDVQQAAMARLPQDKVVVSKEHLVELGEGIKDMSNAFARTIDALTKIVEGS</sequence>
<evidence type="ECO:0000256" key="1">
    <source>
        <dbReference type="SAM" id="MobiDB-lite"/>
    </source>
</evidence>
<feature type="region of interest" description="Disordered" evidence="1">
    <location>
        <begin position="196"/>
        <end position="239"/>
    </location>
</feature>
<name>A0A1J0GW30_9CAUD</name>
<protein>
    <submittedName>
        <fullName evidence="2">Uncharacterized protein</fullName>
    </submittedName>
</protein>
<dbReference type="RefSeq" id="YP_009831845.1">
    <property type="nucleotide sequence ID" value="NC_048650.1"/>
</dbReference>